<accession>A0ABW3H199</accession>
<dbReference type="Proteomes" id="UP001596977">
    <property type="component" value="Unassembled WGS sequence"/>
</dbReference>
<feature type="region of interest" description="Disordered" evidence="1">
    <location>
        <begin position="1"/>
        <end position="20"/>
    </location>
</feature>
<sequence length="122" mass="12336">MSGSAAPITGTAGGVSTDTSRLASRANLDAAGKRFEAIFINMMMKSMRQAKLADGLFESKAIDQFKEMQDTQFAQTMAQQKPLGLGKAMADFLGRAMPAGEGAAVGAAASAADAGNADGGTG</sequence>
<dbReference type="EMBL" id="JBHTJG010000001">
    <property type="protein sequence ID" value="MFD0945241.1"/>
    <property type="molecule type" value="Genomic_DNA"/>
</dbReference>
<organism evidence="3 4">
    <name type="scientific">Sphingomonas canadensis</name>
    <dbReference type="NCBI Taxonomy" id="1219257"/>
    <lineage>
        <taxon>Bacteria</taxon>
        <taxon>Pseudomonadati</taxon>
        <taxon>Pseudomonadota</taxon>
        <taxon>Alphaproteobacteria</taxon>
        <taxon>Sphingomonadales</taxon>
        <taxon>Sphingomonadaceae</taxon>
        <taxon>Sphingomonas</taxon>
    </lineage>
</organism>
<comment type="caution">
    <text evidence="3">The sequence shown here is derived from an EMBL/GenBank/DDBJ whole genome shotgun (WGS) entry which is preliminary data.</text>
</comment>
<feature type="domain" description="Flagellar protein FlgJ N-terminal" evidence="2">
    <location>
        <begin position="45"/>
        <end position="90"/>
    </location>
</feature>
<evidence type="ECO:0000313" key="3">
    <source>
        <dbReference type="EMBL" id="MFD0945241.1"/>
    </source>
</evidence>
<evidence type="ECO:0000256" key="1">
    <source>
        <dbReference type="SAM" id="MobiDB-lite"/>
    </source>
</evidence>
<proteinExistence type="predicted"/>
<evidence type="ECO:0000313" key="4">
    <source>
        <dbReference type="Proteomes" id="UP001596977"/>
    </source>
</evidence>
<keyword evidence="4" id="KW-1185">Reference proteome</keyword>
<gene>
    <name evidence="3" type="ORF">ACFQ1E_02700</name>
</gene>
<reference evidence="4" key="1">
    <citation type="journal article" date="2019" name="Int. J. Syst. Evol. Microbiol.">
        <title>The Global Catalogue of Microorganisms (GCM) 10K type strain sequencing project: providing services to taxonomists for standard genome sequencing and annotation.</title>
        <authorList>
            <consortium name="The Broad Institute Genomics Platform"/>
            <consortium name="The Broad Institute Genome Sequencing Center for Infectious Disease"/>
            <person name="Wu L."/>
            <person name="Ma J."/>
        </authorList>
    </citation>
    <scope>NUCLEOTIDE SEQUENCE [LARGE SCALE GENOMIC DNA]</scope>
    <source>
        <strain evidence="4">CCUG 62982</strain>
    </source>
</reference>
<name>A0ABW3H199_9SPHN</name>
<dbReference type="PRINTS" id="PR01002">
    <property type="entry name" value="FLGFLGJ"/>
</dbReference>
<dbReference type="Pfam" id="PF10135">
    <property type="entry name" value="Rod-binding"/>
    <property type="match status" value="1"/>
</dbReference>
<dbReference type="InterPro" id="IPR019301">
    <property type="entry name" value="Flagellar_prot_FlgJ_N"/>
</dbReference>
<dbReference type="RefSeq" id="WP_264942508.1">
    <property type="nucleotide sequence ID" value="NZ_JAPDRA010000001.1"/>
</dbReference>
<evidence type="ECO:0000259" key="2">
    <source>
        <dbReference type="Pfam" id="PF10135"/>
    </source>
</evidence>
<protein>
    <submittedName>
        <fullName evidence="3">Rod-binding protein</fullName>
    </submittedName>
</protein>